<dbReference type="Gene3D" id="1.20.1250.20">
    <property type="entry name" value="MFS general substrate transporter like domains"/>
    <property type="match status" value="1"/>
</dbReference>
<dbReference type="CDD" id="cd17323">
    <property type="entry name" value="MFS_Tpo1_MDR_like"/>
    <property type="match status" value="1"/>
</dbReference>
<organism evidence="7 8">
    <name type="scientific">Coprinopsis marcescibilis</name>
    <name type="common">Agaric fungus</name>
    <name type="synonym">Psathyrella marcescibilis</name>
    <dbReference type="NCBI Taxonomy" id="230819"/>
    <lineage>
        <taxon>Eukaryota</taxon>
        <taxon>Fungi</taxon>
        <taxon>Dikarya</taxon>
        <taxon>Basidiomycota</taxon>
        <taxon>Agaricomycotina</taxon>
        <taxon>Agaricomycetes</taxon>
        <taxon>Agaricomycetidae</taxon>
        <taxon>Agaricales</taxon>
        <taxon>Agaricineae</taxon>
        <taxon>Psathyrellaceae</taxon>
        <taxon>Coprinopsis</taxon>
    </lineage>
</organism>
<dbReference type="InterPro" id="IPR036259">
    <property type="entry name" value="MFS_trans_sf"/>
</dbReference>
<dbReference type="PANTHER" id="PTHR23502:SF173">
    <property type="entry name" value="MFS-MULTIDRUG-RESISTANCE TRANSPORTER-RELATED"/>
    <property type="match status" value="1"/>
</dbReference>
<evidence type="ECO:0000313" key="8">
    <source>
        <dbReference type="Proteomes" id="UP000307440"/>
    </source>
</evidence>
<feature type="transmembrane region" description="Helical" evidence="5">
    <location>
        <begin position="203"/>
        <end position="222"/>
    </location>
</feature>
<reference evidence="7 8" key="1">
    <citation type="journal article" date="2019" name="Nat. Ecol. Evol.">
        <title>Megaphylogeny resolves global patterns of mushroom evolution.</title>
        <authorList>
            <person name="Varga T."/>
            <person name="Krizsan K."/>
            <person name="Foldi C."/>
            <person name="Dima B."/>
            <person name="Sanchez-Garcia M."/>
            <person name="Sanchez-Ramirez S."/>
            <person name="Szollosi G.J."/>
            <person name="Szarkandi J.G."/>
            <person name="Papp V."/>
            <person name="Albert L."/>
            <person name="Andreopoulos W."/>
            <person name="Angelini C."/>
            <person name="Antonin V."/>
            <person name="Barry K.W."/>
            <person name="Bougher N.L."/>
            <person name="Buchanan P."/>
            <person name="Buyck B."/>
            <person name="Bense V."/>
            <person name="Catcheside P."/>
            <person name="Chovatia M."/>
            <person name="Cooper J."/>
            <person name="Damon W."/>
            <person name="Desjardin D."/>
            <person name="Finy P."/>
            <person name="Geml J."/>
            <person name="Haridas S."/>
            <person name="Hughes K."/>
            <person name="Justo A."/>
            <person name="Karasinski D."/>
            <person name="Kautmanova I."/>
            <person name="Kiss B."/>
            <person name="Kocsube S."/>
            <person name="Kotiranta H."/>
            <person name="LaButti K.M."/>
            <person name="Lechner B.E."/>
            <person name="Liimatainen K."/>
            <person name="Lipzen A."/>
            <person name="Lukacs Z."/>
            <person name="Mihaltcheva S."/>
            <person name="Morgado L.N."/>
            <person name="Niskanen T."/>
            <person name="Noordeloos M.E."/>
            <person name="Ohm R.A."/>
            <person name="Ortiz-Santana B."/>
            <person name="Ovrebo C."/>
            <person name="Racz N."/>
            <person name="Riley R."/>
            <person name="Savchenko A."/>
            <person name="Shiryaev A."/>
            <person name="Soop K."/>
            <person name="Spirin V."/>
            <person name="Szebenyi C."/>
            <person name="Tomsovsky M."/>
            <person name="Tulloss R.E."/>
            <person name="Uehling J."/>
            <person name="Grigoriev I.V."/>
            <person name="Vagvolgyi C."/>
            <person name="Papp T."/>
            <person name="Martin F.M."/>
            <person name="Miettinen O."/>
            <person name="Hibbett D.S."/>
            <person name="Nagy L.G."/>
        </authorList>
    </citation>
    <scope>NUCLEOTIDE SEQUENCE [LARGE SCALE GENOMIC DNA]</scope>
    <source>
        <strain evidence="7 8">CBS 121175</strain>
    </source>
</reference>
<dbReference type="EMBL" id="ML210151">
    <property type="protein sequence ID" value="TFK29161.1"/>
    <property type="molecule type" value="Genomic_DNA"/>
</dbReference>
<dbReference type="SUPFAM" id="SSF103473">
    <property type="entry name" value="MFS general substrate transporter"/>
    <property type="match status" value="1"/>
</dbReference>
<dbReference type="InterPro" id="IPR020846">
    <property type="entry name" value="MFS_dom"/>
</dbReference>
<feature type="transmembrane region" description="Helical" evidence="5">
    <location>
        <begin position="77"/>
        <end position="94"/>
    </location>
</feature>
<accession>A0A5C3LKH5</accession>
<feature type="transmembrane region" description="Helical" evidence="5">
    <location>
        <begin position="391"/>
        <end position="410"/>
    </location>
</feature>
<dbReference type="STRING" id="230819.A0A5C3LKH5"/>
<gene>
    <name evidence="7" type="ORF">FA15DRAFT_428737</name>
</gene>
<feature type="transmembrane region" description="Helical" evidence="5">
    <location>
        <begin position="145"/>
        <end position="163"/>
    </location>
</feature>
<name>A0A5C3LKH5_COPMA</name>
<comment type="subcellular location">
    <subcellularLocation>
        <location evidence="1">Membrane</location>
        <topology evidence="1">Multi-pass membrane protein</topology>
    </subcellularLocation>
</comment>
<dbReference type="GO" id="GO:0005886">
    <property type="term" value="C:plasma membrane"/>
    <property type="evidence" value="ECO:0007669"/>
    <property type="project" value="TreeGrafter"/>
</dbReference>
<feature type="transmembrane region" description="Helical" evidence="5">
    <location>
        <begin position="447"/>
        <end position="472"/>
    </location>
</feature>
<keyword evidence="4 5" id="KW-0472">Membrane</keyword>
<dbReference type="FunFam" id="1.20.1250.20:FF:000011">
    <property type="entry name" value="MFS multidrug transporter, putative"/>
    <property type="match status" value="1"/>
</dbReference>
<dbReference type="PANTHER" id="PTHR23502">
    <property type="entry name" value="MAJOR FACILITATOR SUPERFAMILY"/>
    <property type="match status" value="1"/>
</dbReference>
<keyword evidence="8" id="KW-1185">Reference proteome</keyword>
<dbReference type="OrthoDB" id="9986881at2759"/>
<feature type="domain" description="Major facilitator superfamily (MFS) profile" evidence="6">
    <location>
        <begin position="79"/>
        <end position="511"/>
    </location>
</feature>
<feature type="transmembrane region" description="Helical" evidence="5">
    <location>
        <begin position="484"/>
        <end position="504"/>
    </location>
</feature>
<dbReference type="AlphaFoldDB" id="A0A5C3LKH5"/>
<dbReference type="Pfam" id="PF07690">
    <property type="entry name" value="MFS_1"/>
    <property type="match status" value="1"/>
</dbReference>
<evidence type="ECO:0000256" key="5">
    <source>
        <dbReference type="SAM" id="Phobius"/>
    </source>
</evidence>
<dbReference type="InterPro" id="IPR011701">
    <property type="entry name" value="MFS"/>
</dbReference>
<evidence type="ECO:0000256" key="3">
    <source>
        <dbReference type="ARBA" id="ARBA00022989"/>
    </source>
</evidence>
<proteinExistence type="predicted"/>
<feature type="transmembrane region" description="Helical" evidence="5">
    <location>
        <begin position="349"/>
        <end position="370"/>
    </location>
</feature>
<dbReference type="GO" id="GO:0022857">
    <property type="term" value="F:transmembrane transporter activity"/>
    <property type="evidence" value="ECO:0007669"/>
    <property type="project" value="InterPro"/>
</dbReference>
<dbReference type="Proteomes" id="UP000307440">
    <property type="component" value="Unassembled WGS sequence"/>
</dbReference>
<evidence type="ECO:0000256" key="1">
    <source>
        <dbReference type="ARBA" id="ARBA00004141"/>
    </source>
</evidence>
<sequence length="595" mass="65332">MSFEISLRPSKDTGGMYYKDSGYSDGIELSSMPLKRQDLELAENFCLEAVSVKEDIIVSWEENDQENPKNWSRAKRWYTTGLSSMLVLNATFASSAPAGVIPTLVHEFQVSSEVGVLVLSSFIAGYCLGPLLWGPLSEQYGRRPVFIASFSLYMIFQILNSVATSMNSILVFRLIGGIFAAAPLSNSGAVIGDIWDPSTRGKALSMFTLAPFAGPALGPTISGYLTVAGVRWNWIFWLLTIFAGVCLLLVVSTLPETYSPVLLRKKACRLRATTGNTRYIAPIEMKRHSFRQRVEAILLQPFRVLFFEPMLIAITIYMSFMYGCIYLLFEAYPIVFGQGHNLDPGASGLMLLNLPIGGVIGVLTYFILINPRYDRAIQRYAPAPVPPETRLEMGLIGAPLFAIAFFWFAWTSYPSIHLAVPFVSGVLMGWAIYLIFLCLVNYIVDAYLSVAASALAANTVVRSLTGAAFPLFATQMYESLNPRWASTVLGCIAAVLMPLPFVLIKFGPRLRRYSRYAPSRPVPGQPREVVALPSRDGVASRVPGAPRDVALAQSGIARSDSCSVHIPLARKSSHILPPEAYDVSVRTLPPAKLSS</sequence>
<protein>
    <submittedName>
        <fullName evidence="7">MFS general substrate transporter</fullName>
    </submittedName>
</protein>
<feature type="transmembrane region" description="Helical" evidence="5">
    <location>
        <begin position="416"/>
        <end position="440"/>
    </location>
</feature>
<evidence type="ECO:0000256" key="4">
    <source>
        <dbReference type="ARBA" id="ARBA00023136"/>
    </source>
</evidence>
<keyword evidence="2 5" id="KW-0812">Transmembrane</keyword>
<feature type="transmembrane region" description="Helical" evidence="5">
    <location>
        <begin position="114"/>
        <end position="133"/>
    </location>
</feature>
<feature type="transmembrane region" description="Helical" evidence="5">
    <location>
        <begin position="169"/>
        <end position="191"/>
    </location>
</feature>
<evidence type="ECO:0000259" key="6">
    <source>
        <dbReference type="PROSITE" id="PS50850"/>
    </source>
</evidence>
<dbReference type="PROSITE" id="PS50850">
    <property type="entry name" value="MFS"/>
    <property type="match status" value="1"/>
</dbReference>
<keyword evidence="3 5" id="KW-1133">Transmembrane helix</keyword>
<feature type="transmembrane region" description="Helical" evidence="5">
    <location>
        <begin position="310"/>
        <end position="329"/>
    </location>
</feature>
<evidence type="ECO:0000313" key="7">
    <source>
        <dbReference type="EMBL" id="TFK29161.1"/>
    </source>
</evidence>
<feature type="transmembrane region" description="Helical" evidence="5">
    <location>
        <begin position="234"/>
        <end position="255"/>
    </location>
</feature>
<evidence type="ECO:0000256" key="2">
    <source>
        <dbReference type="ARBA" id="ARBA00022692"/>
    </source>
</evidence>